<accession>A0A1M5MNS2</accession>
<evidence type="ECO:0000313" key="4">
    <source>
        <dbReference type="Proteomes" id="UP000184357"/>
    </source>
</evidence>
<dbReference type="EMBL" id="FQWV01000002">
    <property type="protein sequence ID" value="SHG78958.1"/>
    <property type="molecule type" value="Genomic_DNA"/>
</dbReference>
<evidence type="ECO:0000256" key="2">
    <source>
        <dbReference type="SAM" id="Phobius"/>
    </source>
</evidence>
<feature type="region of interest" description="Disordered" evidence="1">
    <location>
        <begin position="92"/>
        <end position="112"/>
    </location>
</feature>
<name>A0A1M5MNS2_9EURY</name>
<sequence>MSTSALRELAGRAAALLSPLARWTRRLFGTLFALGPPAAFAWYVASAGPALHEFEHYLVGIASIVGLTAAVVAVSVGWLLVVVRVARAAPKLGGDDHEGERETTWLPPRRGT</sequence>
<dbReference type="Proteomes" id="UP000184357">
    <property type="component" value="Unassembled WGS sequence"/>
</dbReference>
<dbReference type="AlphaFoldDB" id="A0A1M5MNS2"/>
<gene>
    <name evidence="3" type="ORF">SAMN05443636_1082</name>
</gene>
<evidence type="ECO:0000256" key="1">
    <source>
        <dbReference type="SAM" id="MobiDB-lite"/>
    </source>
</evidence>
<keyword evidence="2" id="KW-0472">Membrane</keyword>
<dbReference type="STRING" id="43928.SAMN05443636_1082"/>
<evidence type="ECO:0000313" key="3">
    <source>
        <dbReference type="EMBL" id="SHG78958.1"/>
    </source>
</evidence>
<protein>
    <submittedName>
        <fullName evidence="3">Uncharacterized protein</fullName>
    </submittedName>
</protein>
<proteinExistence type="predicted"/>
<reference evidence="3 4" key="1">
    <citation type="submission" date="2016-11" db="EMBL/GenBank/DDBJ databases">
        <authorList>
            <person name="Jaros S."/>
            <person name="Januszkiewicz K."/>
            <person name="Wedrychowicz H."/>
        </authorList>
    </citation>
    <scope>NUCLEOTIDE SEQUENCE [LARGE SCALE GENOMIC DNA]</scope>
    <source>
        <strain evidence="3 4">DSM 9297</strain>
    </source>
</reference>
<feature type="transmembrane region" description="Helical" evidence="2">
    <location>
        <begin position="27"/>
        <end position="45"/>
    </location>
</feature>
<keyword evidence="2" id="KW-1133">Transmembrane helix</keyword>
<dbReference type="RefSeq" id="WP_073307360.1">
    <property type="nucleotide sequence ID" value="NZ_FQWV01000002.1"/>
</dbReference>
<organism evidence="3 4">
    <name type="scientific">Halobaculum gomorrense</name>
    <dbReference type="NCBI Taxonomy" id="43928"/>
    <lineage>
        <taxon>Archaea</taxon>
        <taxon>Methanobacteriati</taxon>
        <taxon>Methanobacteriota</taxon>
        <taxon>Stenosarchaea group</taxon>
        <taxon>Halobacteria</taxon>
        <taxon>Halobacteriales</taxon>
        <taxon>Haloferacaceae</taxon>
        <taxon>Halobaculum</taxon>
    </lineage>
</organism>
<keyword evidence="2" id="KW-0812">Transmembrane</keyword>
<keyword evidence="4" id="KW-1185">Reference proteome</keyword>
<feature type="compositionally biased region" description="Basic and acidic residues" evidence="1">
    <location>
        <begin position="93"/>
        <end position="103"/>
    </location>
</feature>
<feature type="transmembrane region" description="Helical" evidence="2">
    <location>
        <begin position="57"/>
        <end position="83"/>
    </location>
</feature>